<reference evidence="4" key="1">
    <citation type="submission" date="2021-11" db="EMBL/GenBank/DDBJ databases">
        <authorList>
            <consortium name="Genoscope - CEA"/>
            <person name="William W."/>
        </authorList>
    </citation>
    <scope>NUCLEOTIDE SEQUENCE</scope>
</reference>
<dbReference type="InterPro" id="IPR002110">
    <property type="entry name" value="Ankyrin_rpt"/>
</dbReference>
<dbReference type="SMART" id="SM00248">
    <property type="entry name" value="ANK"/>
    <property type="match status" value="5"/>
</dbReference>
<dbReference type="PANTHER" id="PTHR24166">
    <property type="entry name" value="ROLLING PEBBLES, ISOFORM B"/>
    <property type="match status" value="1"/>
</dbReference>
<evidence type="ECO:0000256" key="1">
    <source>
        <dbReference type="ARBA" id="ARBA00022737"/>
    </source>
</evidence>
<dbReference type="Pfam" id="PF12796">
    <property type="entry name" value="Ank_2"/>
    <property type="match status" value="2"/>
</dbReference>
<accession>A0A8J2X0C8</accession>
<dbReference type="PRINTS" id="PR01415">
    <property type="entry name" value="ANKYRIN"/>
</dbReference>
<dbReference type="InterPro" id="IPR050889">
    <property type="entry name" value="Dendritic_Spine_Reg/Scaffold"/>
</dbReference>
<evidence type="ECO:0000313" key="4">
    <source>
        <dbReference type="EMBL" id="CAH0373405.1"/>
    </source>
</evidence>
<dbReference type="InterPro" id="IPR036770">
    <property type="entry name" value="Ankyrin_rpt-contain_sf"/>
</dbReference>
<dbReference type="InterPro" id="IPR036869">
    <property type="entry name" value="J_dom_sf"/>
</dbReference>
<evidence type="ECO:0000256" key="3">
    <source>
        <dbReference type="PROSITE-ProRule" id="PRU00023"/>
    </source>
</evidence>
<protein>
    <recommendedName>
        <fullName evidence="6">J domain-containing protein</fullName>
    </recommendedName>
</protein>
<dbReference type="SUPFAM" id="SSF48403">
    <property type="entry name" value="Ankyrin repeat"/>
    <property type="match status" value="1"/>
</dbReference>
<dbReference type="PROSITE" id="PS50088">
    <property type="entry name" value="ANK_REPEAT"/>
    <property type="match status" value="2"/>
</dbReference>
<dbReference type="EMBL" id="CAKKNE010000004">
    <property type="protein sequence ID" value="CAH0373405.1"/>
    <property type="molecule type" value="Genomic_DNA"/>
</dbReference>
<dbReference type="Gene3D" id="1.25.40.20">
    <property type="entry name" value="Ankyrin repeat-containing domain"/>
    <property type="match status" value="2"/>
</dbReference>
<keyword evidence="2 3" id="KW-0040">ANK repeat</keyword>
<keyword evidence="1" id="KW-0677">Repeat</keyword>
<feature type="repeat" description="ANK" evidence="3">
    <location>
        <begin position="40"/>
        <end position="72"/>
    </location>
</feature>
<feature type="repeat" description="ANK" evidence="3">
    <location>
        <begin position="74"/>
        <end position="96"/>
    </location>
</feature>
<dbReference type="AlphaFoldDB" id="A0A8J2X0C8"/>
<dbReference type="OrthoDB" id="60897at2759"/>
<name>A0A8J2X0C8_9STRA</name>
<keyword evidence="5" id="KW-1185">Reference proteome</keyword>
<dbReference type="PROSITE" id="PS50297">
    <property type="entry name" value="ANK_REP_REGION"/>
    <property type="match status" value="2"/>
</dbReference>
<dbReference type="PANTHER" id="PTHR24166:SF48">
    <property type="entry name" value="PROTEIN VAPYRIN"/>
    <property type="match status" value="1"/>
</dbReference>
<proteinExistence type="predicted"/>
<evidence type="ECO:0008006" key="6">
    <source>
        <dbReference type="Google" id="ProtNLM"/>
    </source>
</evidence>
<evidence type="ECO:0000256" key="2">
    <source>
        <dbReference type="ARBA" id="ARBA00023043"/>
    </source>
</evidence>
<sequence>MVRKKTTPNHADVLEAAKTGDLAFLEEASADRLLAAIDAHGCTALHWAAGSGHVECVKYLVSQDLDPSQKQTTNGRTPLHYAARNGRTEVCRLLIEVYQVQADALADADVTPFQLACWQVQEEVMRYLASRHDVDCGRVNDFGCSALHWIALAPSTVEVDAHLRCCTWLEEVIDGDWSLTNSQGHEPLHKAAFSGHLHMCAWLVEAKGRREVPDAHGNYAADLAREGGHDNVAQYLATTAAPDREKLAAKLAKLSGTRVDASDAASLTKAFRQAALLHHPDKSGDARVFDDCVQTYRKLVDGVPGNPLRDPDRIGSLLGSSSSKFARFEAKLLVVLLEQPSGLALGSLKKRYQRAFPSDHADFPEPKDHGYRKLAHLLRKECSNSCRVDDNCILHAARAKSDVERLLLLDGGDPSPPPPP</sequence>
<dbReference type="SUPFAM" id="SSF46565">
    <property type="entry name" value="Chaperone J-domain"/>
    <property type="match status" value="1"/>
</dbReference>
<gene>
    <name evidence="4" type="ORF">PECAL_4P05970</name>
</gene>
<dbReference type="Gene3D" id="1.10.287.110">
    <property type="entry name" value="DnaJ domain"/>
    <property type="match status" value="1"/>
</dbReference>
<dbReference type="Proteomes" id="UP000789595">
    <property type="component" value="Unassembled WGS sequence"/>
</dbReference>
<organism evidence="4 5">
    <name type="scientific">Pelagomonas calceolata</name>
    <dbReference type="NCBI Taxonomy" id="35677"/>
    <lineage>
        <taxon>Eukaryota</taxon>
        <taxon>Sar</taxon>
        <taxon>Stramenopiles</taxon>
        <taxon>Ochrophyta</taxon>
        <taxon>Pelagophyceae</taxon>
        <taxon>Pelagomonadales</taxon>
        <taxon>Pelagomonadaceae</taxon>
        <taxon>Pelagomonas</taxon>
    </lineage>
</organism>
<evidence type="ECO:0000313" key="5">
    <source>
        <dbReference type="Proteomes" id="UP000789595"/>
    </source>
</evidence>
<comment type="caution">
    <text evidence="4">The sequence shown here is derived from an EMBL/GenBank/DDBJ whole genome shotgun (WGS) entry which is preliminary data.</text>
</comment>